<dbReference type="EMBL" id="FQZF01000004">
    <property type="protein sequence ID" value="SHI68509.1"/>
    <property type="molecule type" value="Genomic_DNA"/>
</dbReference>
<gene>
    <name evidence="1" type="ORF">SAMN02745194_00826</name>
</gene>
<dbReference type="Proteomes" id="UP000184387">
    <property type="component" value="Unassembled WGS sequence"/>
</dbReference>
<keyword evidence="2" id="KW-1185">Reference proteome</keyword>
<sequence length="73" mass="8828">MDPEETVFERALRRIRENEARILQQRALIDRLEQLRQEHLLPEARRILTMMESNQRLFSEQLRVFNQDPPGKA</sequence>
<protein>
    <submittedName>
        <fullName evidence="1">Uncharacterized protein</fullName>
    </submittedName>
</protein>
<accession>A0A1M6D5L6</accession>
<name>A0A1M6D5L6_9PROT</name>
<dbReference type="RefSeq" id="WP_073131757.1">
    <property type="nucleotide sequence ID" value="NZ_FQZF01000004.1"/>
</dbReference>
<organism evidence="1 2">
    <name type="scientific">Muricoccus roseus</name>
    <dbReference type="NCBI Taxonomy" id="198092"/>
    <lineage>
        <taxon>Bacteria</taxon>
        <taxon>Pseudomonadati</taxon>
        <taxon>Pseudomonadota</taxon>
        <taxon>Alphaproteobacteria</taxon>
        <taxon>Acetobacterales</taxon>
        <taxon>Roseomonadaceae</taxon>
        <taxon>Muricoccus</taxon>
    </lineage>
</organism>
<dbReference type="AlphaFoldDB" id="A0A1M6D5L6"/>
<evidence type="ECO:0000313" key="2">
    <source>
        <dbReference type="Proteomes" id="UP000184387"/>
    </source>
</evidence>
<evidence type="ECO:0000313" key="1">
    <source>
        <dbReference type="EMBL" id="SHI68509.1"/>
    </source>
</evidence>
<proteinExistence type="predicted"/>
<dbReference type="STRING" id="198092.SAMN02745194_00826"/>
<reference evidence="1 2" key="1">
    <citation type="submission" date="2016-11" db="EMBL/GenBank/DDBJ databases">
        <authorList>
            <person name="Jaros S."/>
            <person name="Januszkiewicz K."/>
            <person name="Wedrychowicz H."/>
        </authorList>
    </citation>
    <scope>NUCLEOTIDE SEQUENCE [LARGE SCALE GENOMIC DNA]</scope>
    <source>
        <strain evidence="1 2">DSM 14916</strain>
    </source>
</reference>